<reference evidence="1 2" key="1">
    <citation type="submission" date="2018-10" db="EMBL/GenBank/DDBJ databases">
        <authorList>
            <person name="Li J."/>
        </authorList>
    </citation>
    <scope>NUCLEOTIDE SEQUENCE [LARGE SCALE GENOMIC DNA]</scope>
    <source>
        <strain evidence="1 2">CCTCC AB209002</strain>
    </source>
</reference>
<comment type="caution">
    <text evidence="1">The sequence shown here is derived from an EMBL/GenBank/DDBJ whole genome shotgun (WGS) entry which is preliminary data.</text>
</comment>
<dbReference type="RefSeq" id="WP_121672770.1">
    <property type="nucleotide sequence ID" value="NZ_BMXM01000001.1"/>
</dbReference>
<proteinExistence type="predicted"/>
<evidence type="ECO:0000313" key="1">
    <source>
        <dbReference type="EMBL" id="RLP71750.1"/>
    </source>
</evidence>
<sequence length="107" mass="11378">MSAEVNTTFHTPADVTSVASAIQRVIADNKHMLLGNSADGSQIDFLTRKTMLNWELKGSAVTTPASGGSNVALTLDVQDGRPRALLDGMKNQKALDKLVGQIQDALK</sequence>
<accession>A0A3L6ZV65</accession>
<organism evidence="1 2">
    <name type="scientific">Mycetocola manganoxydans</name>
    <dbReference type="NCBI Taxonomy" id="699879"/>
    <lineage>
        <taxon>Bacteria</taxon>
        <taxon>Bacillati</taxon>
        <taxon>Actinomycetota</taxon>
        <taxon>Actinomycetes</taxon>
        <taxon>Micrococcales</taxon>
        <taxon>Microbacteriaceae</taxon>
        <taxon>Mycetocola</taxon>
    </lineage>
</organism>
<dbReference type="EMBL" id="RCUV01000007">
    <property type="protein sequence ID" value="RLP71750.1"/>
    <property type="molecule type" value="Genomic_DNA"/>
</dbReference>
<gene>
    <name evidence="1" type="ORF">D9V29_07840</name>
</gene>
<protein>
    <submittedName>
        <fullName evidence="1">Uncharacterized protein</fullName>
    </submittedName>
</protein>
<dbReference type="OrthoDB" id="5069720at2"/>
<dbReference type="AlphaFoldDB" id="A0A3L6ZV65"/>
<dbReference type="Proteomes" id="UP000270299">
    <property type="component" value="Unassembled WGS sequence"/>
</dbReference>
<evidence type="ECO:0000313" key="2">
    <source>
        <dbReference type="Proteomes" id="UP000270299"/>
    </source>
</evidence>
<keyword evidence="2" id="KW-1185">Reference proteome</keyword>
<name>A0A3L6ZV65_9MICO</name>